<sequence>MAANSRSNRRHPHSGKKLIDRIVPVGRSLPKREPAKEGFKVVNGRLVGANDVGALLREASSTVENRKRRNRNAIGNSRDPSPNKSKDKKKGKRLVISTHSEATNKLLVLQNLALGVNQESLKIILQKLSHARISKVRVKDLPSGSATASVWLAHPTVQELERVRRLFDGALVDGRIIQVVTMSDTQTMSY</sequence>
<evidence type="ECO:0000313" key="2">
    <source>
        <dbReference type="EMBL" id="CDF91968.1"/>
    </source>
</evidence>
<keyword evidence="3" id="KW-1185">Reference proteome</keyword>
<name>A0A8J2TBR7_ZYGB2</name>
<accession>A0A8J2TBR7</accession>
<gene>
    <name evidence="2" type="ORF">BN860_01134g</name>
</gene>
<evidence type="ECO:0000313" key="3">
    <source>
        <dbReference type="Proteomes" id="UP000019375"/>
    </source>
</evidence>
<organism evidence="2 3">
    <name type="scientific">Zygosaccharomyces bailii (strain CLIB 213 / ATCC 58445 / CBS 680 / BCRC 21525 / NBRC 1098 / NCYC 1416 / NRRL Y-2227)</name>
    <dbReference type="NCBI Taxonomy" id="1333698"/>
    <lineage>
        <taxon>Eukaryota</taxon>
        <taxon>Fungi</taxon>
        <taxon>Dikarya</taxon>
        <taxon>Ascomycota</taxon>
        <taxon>Saccharomycotina</taxon>
        <taxon>Saccharomycetes</taxon>
        <taxon>Saccharomycetales</taxon>
        <taxon>Saccharomycetaceae</taxon>
        <taxon>Zygosaccharomyces</taxon>
    </lineage>
</organism>
<evidence type="ECO:0000256" key="1">
    <source>
        <dbReference type="SAM" id="MobiDB-lite"/>
    </source>
</evidence>
<protein>
    <submittedName>
        <fullName evidence="2">ZYBA0S16-01134g1_1</fullName>
    </submittedName>
</protein>
<reference evidence="3" key="1">
    <citation type="journal article" date="2013" name="Genome Announc.">
        <title>Genome sequence of the food spoilage yeast Zygosaccharomyces bailii CLIB 213(T).</title>
        <authorList>
            <person name="Galeote V."/>
            <person name="Bigey F."/>
            <person name="Devillers H."/>
            <person name="Neuveglise C."/>
            <person name="Dequin S."/>
        </authorList>
    </citation>
    <scope>NUCLEOTIDE SEQUENCE [LARGE SCALE GENOMIC DNA]</scope>
    <source>
        <strain evidence="3">CLIB 213 / ATCC 58445 / CBS 680 / CCRC 21525 / NBRC 1098 / NCYC 1416 / NRRL Y-2227</strain>
    </source>
</reference>
<dbReference type="OrthoDB" id="4068661at2759"/>
<dbReference type="Proteomes" id="UP000019375">
    <property type="component" value="Unassembled WGS sequence"/>
</dbReference>
<feature type="compositionally biased region" description="Polar residues" evidence="1">
    <location>
        <begin position="73"/>
        <end position="83"/>
    </location>
</feature>
<dbReference type="AlphaFoldDB" id="A0A8J2TBR7"/>
<proteinExistence type="predicted"/>
<feature type="region of interest" description="Disordered" evidence="1">
    <location>
        <begin position="59"/>
        <end position="93"/>
    </location>
</feature>
<dbReference type="EMBL" id="HG316469">
    <property type="protein sequence ID" value="CDF91968.1"/>
    <property type="molecule type" value="Genomic_DNA"/>
</dbReference>